<comment type="catalytic activity">
    <reaction evidence="4">
        <text>[(1-&gt;4)-alpha-D-galacturonosyl methyl ester](n) + n H2O = [(1-&gt;4)-alpha-D-galacturonosyl](n) + n methanol + n H(+)</text>
        <dbReference type="Rhea" id="RHEA:22380"/>
        <dbReference type="Rhea" id="RHEA-COMP:14570"/>
        <dbReference type="Rhea" id="RHEA-COMP:14573"/>
        <dbReference type="ChEBI" id="CHEBI:15377"/>
        <dbReference type="ChEBI" id="CHEBI:15378"/>
        <dbReference type="ChEBI" id="CHEBI:17790"/>
        <dbReference type="ChEBI" id="CHEBI:140522"/>
        <dbReference type="ChEBI" id="CHEBI:140523"/>
        <dbReference type="EC" id="3.1.1.11"/>
    </reaction>
</comment>
<evidence type="ECO:0000256" key="1">
    <source>
        <dbReference type="ARBA" id="ARBA00005184"/>
    </source>
</evidence>
<dbReference type="EC" id="3.1.1.11" evidence="4"/>
<evidence type="ECO:0000313" key="7">
    <source>
        <dbReference type="Proteomes" id="UP001054889"/>
    </source>
</evidence>
<proteinExistence type="predicted"/>
<keyword evidence="7" id="KW-1185">Reference proteome</keyword>
<dbReference type="InterPro" id="IPR000070">
    <property type="entry name" value="Pectinesterase_cat"/>
</dbReference>
<dbReference type="EMBL" id="BQKI01000076">
    <property type="protein sequence ID" value="GJN24034.1"/>
    <property type="molecule type" value="Genomic_DNA"/>
</dbReference>
<dbReference type="PANTHER" id="PTHR31707">
    <property type="entry name" value="PECTINESTERASE"/>
    <property type="match status" value="1"/>
</dbReference>
<dbReference type="SUPFAM" id="SSF51126">
    <property type="entry name" value="Pectin lyase-like"/>
    <property type="match status" value="1"/>
</dbReference>
<gene>
    <name evidence="6" type="primary">gb11741</name>
    <name evidence="6" type="ORF">PR202_gb11741</name>
</gene>
<dbReference type="PROSITE" id="PS00800">
    <property type="entry name" value="PECTINESTERASE_1"/>
    <property type="match status" value="1"/>
</dbReference>
<dbReference type="Gene3D" id="2.160.20.10">
    <property type="entry name" value="Single-stranded right-handed beta-helix, Pectin lyase-like"/>
    <property type="match status" value="1"/>
</dbReference>
<comment type="subcellular location">
    <subcellularLocation>
        <location evidence="4">Secreted</location>
        <location evidence="4">Cell wall</location>
    </subcellularLocation>
</comment>
<evidence type="ECO:0000256" key="3">
    <source>
        <dbReference type="ARBA" id="ARBA00023085"/>
    </source>
</evidence>
<dbReference type="InterPro" id="IPR018040">
    <property type="entry name" value="Pectinesterase_Tyr_AS"/>
</dbReference>
<dbReference type="InterPro" id="IPR011050">
    <property type="entry name" value="Pectin_lyase_fold/virulence"/>
</dbReference>
<feature type="domain" description="Pectinesterase catalytic" evidence="5">
    <location>
        <begin position="54"/>
        <end position="160"/>
    </location>
</feature>
<keyword evidence="2 4" id="KW-0378">Hydrolase</keyword>
<evidence type="ECO:0000259" key="5">
    <source>
        <dbReference type="Pfam" id="PF01095"/>
    </source>
</evidence>
<reference evidence="6" key="2">
    <citation type="submission" date="2021-12" db="EMBL/GenBank/DDBJ databases">
        <title>Resequencing data analysis of finger millet.</title>
        <authorList>
            <person name="Hatakeyama M."/>
            <person name="Aluri S."/>
            <person name="Balachadran M.T."/>
            <person name="Sivarajan S.R."/>
            <person name="Poveda L."/>
            <person name="Shimizu-Inatsugi R."/>
            <person name="Schlapbach R."/>
            <person name="Sreeman S.M."/>
            <person name="Shimizu K.K."/>
        </authorList>
    </citation>
    <scope>NUCLEOTIDE SEQUENCE</scope>
</reference>
<comment type="pathway">
    <text evidence="1 4">Glycan metabolism; pectin degradation; 2-dehydro-3-deoxy-D-gluconate from pectin: step 1/5.</text>
</comment>
<comment type="function">
    <text evidence="4">Acts in the modification of cell walls via demethylesterification of cell wall pectin.</text>
</comment>
<evidence type="ECO:0000256" key="4">
    <source>
        <dbReference type="RuleBase" id="RU000589"/>
    </source>
</evidence>
<evidence type="ECO:0000313" key="6">
    <source>
        <dbReference type="EMBL" id="GJN24034.1"/>
    </source>
</evidence>
<keyword evidence="4" id="KW-0964">Secreted</keyword>
<protein>
    <recommendedName>
        <fullName evidence="4">Pectinesterase</fullName>
        <ecNumber evidence="4">3.1.1.11</ecNumber>
    </recommendedName>
</protein>
<accession>A0AAV5END8</accession>
<keyword evidence="3 4" id="KW-0063">Aspartyl esterase</keyword>
<sequence>MEARADVVVAQNGVIDVQVQQAAVGAGAAQRQMWVTSPAWAEKMLLQDTEAQADAVVAQDGTGDFTTISAAIAAAPQRSLKRHTIHVKRGVYDEIVRISKTTLNLKLVGDGMDVTVITGNSSVDLYTMQETATIGVDGPGFMAQDMTIRNTADEAHKFTVTSFIDGGSWLPETGVEFAPGL</sequence>
<organism evidence="6 7">
    <name type="scientific">Eleusine coracana subsp. coracana</name>
    <dbReference type="NCBI Taxonomy" id="191504"/>
    <lineage>
        <taxon>Eukaryota</taxon>
        <taxon>Viridiplantae</taxon>
        <taxon>Streptophyta</taxon>
        <taxon>Embryophyta</taxon>
        <taxon>Tracheophyta</taxon>
        <taxon>Spermatophyta</taxon>
        <taxon>Magnoliopsida</taxon>
        <taxon>Liliopsida</taxon>
        <taxon>Poales</taxon>
        <taxon>Poaceae</taxon>
        <taxon>PACMAD clade</taxon>
        <taxon>Chloridoideae</taxon>
        <taxon>Cynodonteae</taxon>
        <taxon>Eleusininae</taxon>
        <taxon>Eleusine</taxon>
    </lineage>
</organism>
<dbReference type="GO" id="GO:0030599">
    <property type="term" value="F:pectinesterase activity"/>
    <property type="evidence" value="ECO:0007669"/>
    <property type="project" value="UniProtKB-UniRule"/>
</dbReference>
<dbReference type="GO" id="GO:0045490">
    <property type="term" value="P:pectin catabolic process"/>
    <property type="evidence" value="ECO:0007669"/>
    <property type="project" value="UniProtKB-UniRule"/>
</dbReference>
<dbReference type="Proteomes" id="UP001054889">
    <property type="component" value="Unassembled WGS sequence"/>
</dbReference>
<name>A0AAV5END8_ELECO</name>
<reference evidence="6" key="1">
    <citation type="journal article" date="2018" name="DNA Res.">
        <title>Multiple hybrid de novo genome assembly of finger millet, an orphan allotetraploid crop.</title>
        <authorList>
            <person name="Hatakeyama M."/>
            <person name="Aluri S."/>
            <person name="Balachadran M.T."/>
            <person name="Sivarajan S.R."/>
            <person name="Patrignani A."/>
            <person name="Gruter S."/>
            <person name="Poveda L."/>
            <person name="Shimizu-Inatsugi R."/>
            <person name="Baeten J."/>
            <person name="Francoijs K.J."/>
            <person name="Nataraja K.N."/>
            <person name="Reddy Y.A.N."/>
            <person name="Phadnis S."/>
            <person name="Ravikumar R.L."/>
            <person name="Schlapbach R."/>
            <person name="Sreeman S.M."/>
            <person name="Shimizu K.K."/>
        </authorList>
    </citation>
    <scope>NUCLEOTIDE SEQUENCE</scope>
</reference>
<dbReference type="GO" id="GO:0042545">
    <property type="term" value="P:cell wall modification"/>
    <property type="evidence" value="ECO:0007669"/>
    <property type="project" value="UniProtKB-UniRule"/>
</dbReference>
<dbReference type="InterPro" id="IPR012334">
    <property type="entry name" value="Pectin_lyas_fold"/>
</dbReference>
<dbReference type="AlphaFoldDB" id="A0AAV5END8"/>
<comment type="caution">
    <text evidence="6">The sequence shown here is derived from an EMBL/GenBank/DDBJ whole genome shotgun (WGS) entry which is preliminary data.</text>
</comment>
<keyword evidence="4" id="KW-0961">Cell wall biogenesis/degradation</keyword>
<dbReference type="Pfam" id="PF01095">
    <property type="entry name" value="Pectinesterase"/>
    <property type="match status" value="1"/>
</dbReference>
<evidence type="ECO:0000256" key="2">
    <source>
        <dbReference type="ARBA" id="ARBA00022801"/>
    </source>
</evidence>
<keyword evidence="4" id="KW-0134">Cell wall</keyword>